<evidence type="ECO:0000256" key="4">
    <source>
        <dbReference type="ARBA" id="ARBA00022692"/>
    </source>
</evidence>
<evidence type="ECO:0000313" key="9">
    <source>
        <dbReference type="EMBL" id="MCM3712940.1"/>
    </source>
</evidence>
<name>A0A9X2IMD8_9BACI</name>
<feature type="transmembrane region" description="Helical" evidence="7">
    <location>
        <begin position="68"/>
        <end position="89"/>
    </location>
</feature>
<evidence type="ECO:0000256" key="2">
    <source>
        <dbReference type="ARBA" id="ARBA00007362"/>
    </source>
</evidence>
<dbReference type="PANTHER" id="PTHR32322">
    <property type="entry name" value="INNER MEMBRANE TRANSPORTER"/>
    <property type="match status" value="1"/>
</dbReference>
<sequence>MRLTHPYLLLTLAMVFFSGNFIVGKAFAGEVPPFTLAWARFLIGTVVLLPLCYKTLIRNRQLWLDKWLPLTGIAFFGVFLFNVALYVSVHYTTTINASIVDALTPAVAAVLGYFFLKERLTLIQISGVILSFCGILLLLSGGSLAVLRSLSFNIGDLIMLAGIICWAIYSILIKLYGHEYPVIAGLVMTFIIGVLMLFPFVLYEWRAGLPFSFELATIGAFLYVGIFPGALALLCWYRGVAAIGPSKASIFFNLVPVFTTLFAIVLLGESAGWFQLFGGTIVLGGVYLSTIQPKKEEASDLVT</sequence>
<keyword evidence="5 7" id="KW-1133">Transmembrane helix</keyword>
<evidence type="ECO:0000256" key="3">
    <source>
        <dbReference type="ARBA" id="ARBA00022475"/>
    </source>
</evidence>
<dbReference type="InterPro" id="IPR050638">
    <property type="entry name" value="AA-Vitamin_Transporters"/>
</dbReference>
<organism evidence="9 10">
    <name type="scientific">Halalkalibacter oceani</name>
    <dbReference type="NCBI Taxonomy" id="1653776"/>
    <lineage>
        <taxon>Bacteria</taxon>
        <taxon>Bacillati</taxon>
        <taxon>Bacillota</taxon>
        <taxon>Bacilli</taxon>
        <taxon>Bacillales</taxon>
        <taxon>Bacillaceae</taxon>
        <taxon>Halalkalibacter</taxon>
    </lineage>
</organism>
<dbReference type="PANTHER" id="PTHR32322:SF18">
    <property type="entry name" value="S-ADENOSYLMETHIONINE_S-ADENOSYLHOMOCYSTEINE TRANSPORTER"/>
    <property type="match status" value="1"/>
</dbReference>
<evidence type="ECO:0000256" key="6">
    <source>
        <dbReference type="ARBA" id="ARBA00023136"/>
    </source>
</evidence>
<evidence type="ECO:0000313" key="10">
    <source>
        <dbReference type="Proteomes" id="UP001139179"/>
    </source>
</evidence>
<feature type="transmembrane region" description="Helical" evidence="7">
    <location>
        <begin position="128"/>
        <end position="151"/>
    </location>
</feature>
<dbReference type="InterPro" id="IPR037185">
    <property type="entry name" value="EmrE-like"/>
</dbReference>
<feature type="transmembrane region" description="Helical" evidence="7">
    <location>
        <begin position="38"/>
        <end position="56"/>
    </location>
</feature>
<feature type="domain" description="EamA" evidence="8">
    <location>
        <begin position="154"/>
        <end position="290"/>
    </location>
</feature>
<evidence type="ECO:0000256" key="1">
    <source>
        <dbReference type="ARBA" id="ARBA00004651"/>
    </source>
</evidence>
<feature type="transmembrane region" description="Helical" evidence="7">
    <location>
        <begin position="249"/>
        <end position="267"/>
    </location>
</feature>
<dbReference type="InterPro" id="IPR000620">
    <property type="entry name" value="EamA_dom"/>
</dbReference>
<feature type="transmembrane region" description="Helical" evidence="7">
    <location>
        <begin position="273"/>
        <end position="291"/>
    </location>
</feature>
<reference evidence="9" key="1">
    <citation type="submission" date="2022-05" db="EMBL/GenBank/DDBJ databases">
        <title>Comparative Genomics of Spacecraft Associated Microbes.</title>
        <authorList>
            <person name="Tran M.T."/>
            <person name="Wright A."/>
            <person name="Seuylemezian A."/>
            <person name="Eisen J."/>
            <person name="Coil D."/>
        </authorList>
    </citation>
    <scope>NUCLEOTIDE SEQUENCE</scope>
    <source>
        <strain evidence="9">214.1.1</strain>
    </source>
</reference>
<feature type="transmembrane region" description="Helical" evidence="7">
    <location>
        <begin position="95"/>
        <end position="116"/>
    </location>
</feature>
<feature type="transmembrane region" description="Helical" evidence="7">
    <location>
        <begin position="215"/>
        <end position="237"/>
    </location>
</feature>
<evidence type="ECO:0000256" key="7">
    <source>
        <dbReference type="SAM" id="Phobius"/>
    </source>
</evidence>
<keyword evidence="6 7" id="KW-0472">Membrane</keyword>
<protein>
    <submittedName>
        <fullName evidence="9">DMT family transporter</fullName>
    </submittedName>
</protein>
<dbReference type="SUPFAM" id="SSF103481">
    <property type="entry name" value="Multidrug resistance efflux transporter EmrE"/>
    <property type="match status" value="2"/>
</dbReference>
<keyword evidence="10" id="KW-1185">Reference proteome</keyword>
<dbReference type="RefSeq" id="WP_251221779.1">
    <property type="nucleotide sequence ID" value="NZ_JAMBOL010000001.1"/>
</dbReference>
<keyword evidence="4 7" id="KW-0812">Transmembrane</keyword>
<evidence type="ECO:0000259" key="8">
    <source>
        <dbReference type="Pfam" id="PF00892"/>
    </source>
</evidence>
<comment type="subcellular location">
    <subcellularLocation>
        <location evidence="1">Cell membrane</location>
        <topology evidence="1">Multi-pass membrane protein</topology>
    </subcellularLocation>
</comment>
<dbReference type="GO" id="GO:0005886">
    <property type="term" value="C:plasma membrane"/>
    <property type="evidence" value="ECO:0007669"/>
    <property type="project" value="UniProtKB-SubCell"/>
</dbReference>
<evidence type="ECO:0000256" key="5">
    <source>
        <dbReference type="ARBA" id="ARBA00022989"/>
    </source>
</evidence>
<dbReference type="Pfam" id="PF00892">
    <property type="entry name" value="EamA"/>
    <property type="match status" value="2"/>
</dbReference>
<comment type="caution">
    <text evidence="9">The sequence shown here is derived from an EMBL/GenBank/DDBJ whole genome shotgun (WGS) entry which is preliminary data.</text>
</comment>
<comment type="similarity">
    <text evidence="2">Belongs to the EamA transporter family.</text>
</comment>
<accession>A0A9X2IMD8</accession>
<keyword evidence="3" id="KW-1003">Cell membrane</keyword>
<gene>
    <name evidence="9" type="ORF">M3202_02520</name>
</gene>
<dbReference type="AlphaFoldDB" id="A0A9X2IMD8"/>
<dbReference type="Proteomes" id="UP001139179">
    <property type="component" value="Unassembled WGS sequence"/>
</dbReference>
<feature type="transmembrane region" description="Helical" evidence="7">
    <location>
        <begin position="157"/>
        <end position="176"/>
    </location>
</feature>
<proteinExistence type="inferred from homology"/>
<dbReference type="EMBL" id="JAMBOL010000001">
    <property type="protein sequence ID" value="MCM3712940.1"/>
    <property type="molecule type" value="Genomic_DNA"/>
</dbReference>
<dbReference type="Gene3D" id="1.10.3730.20">
    <property type="match status" value="1"/>
</dbReference>
<feature type="transmembrane region" description="Helical" evidence="7">
    <location>
        <begin position="183"/>
        <end position="203"/>
    </location>
</feature>
<feature type="domain" description="EamA" evidence="8">
    <location>
        <begin position="7"/>
        <end position="139"/>
    </location>
</feature>